<dbReference type="AlphaFoldDB" id="A0AAD7I3N6"/>
<accession>A0AAD7I3N6</accession>
<feature type="transmembrane region" description="Helical" evidence="1">
    <location>
        <begin position="181"/>
        <end position="204"/>
    </location>
</feature>
<protein>
    <recommendedName>
        <fullName evidence="2">DUF6535 domain-containing protein</fullName>
    </recommendedName>
</protein>
<evidence type="ECO:0000313" key="3">
    <source>
        <dbReference type="EMBL" id="KAJ7734442.1"/>
    </source>
</evidence>
<keyword evidence="4" id="KW-1185">Reference proteome</keyword>
<feature type="transmembrane region" description="Helical" evidence="1">
    <location>
        <begin position="120"/>
        <end position="139"/>
    </location>
</feature>
<dbReference type="EMBL" id="JARKIB010000132">
    <property type="protein sequence ID" value="KAJ7734442.1"/>
    <property type="molecule type" value="Genomic_DNA"/>
</dbReference>
<proteinExistence type="predicted"/>
<reference evidence="3" key="1">
    <citation type="submission" date="2023-03" db="EMBL/GenBank/DDBJ databases">
        <title>Massive genome expansion in bonnet fungi (Mycena s.s.) driven by repeated elements and novel gene families across ecological guilds.</title>
        <authorList>
            <consortium name="Lawrence Berkeley National Laboratory"/>
            <person name="Harder C.B."/>
            <person name="Miyauchi S."/>
            <person name="Viragh M."/>
            <person name="Kuo A."/>
            <person name="Thoen E."/>
            <person name="Andreopoulos B."/>
            <person name="Lu D."/>
            <person name="Skrede I."/>
            <person name="Drula E."/>
            <person name="Henrissat B."/>
            <person name="Morin E."/>
            <person name="Kohler A."/>
            <person name="Barry K."/>
            <person name="LaButti K."/>
            <person name="Morin E."/>
            <person name="Salamov A."/>
            <person name="Lipzen A."/>
            <person name="Mereny Z."/>
            <person name="Hegedus B."/>
            <person name="Baldrian P."/>
            <person name="Stursova M."/>
            <person name="Weitz H."/>
            <person name="Taylor A."/>
            <person name="Grigoriev I.V."/>
            <person name="Nagy L.G."/>
            <person name="Martin F."/>
            <person name="Kauserud H."/>
        </authorList>
    </citation>
    <scope>NUCLEOTIDE SEQUENCE</scope>
    <source>
        <strain evidence="3">CBHHK182m</strain>
    </source>
</reference>
<gene>
    <name evidence="3" type="ORF">B0H16DRAFT_1380719</name>
</gene>
<feature type="transmembrane region" description="Helical" evidence="1">
    <location>
        <begin position="210"/>
        <end position="232"/>
    </location>
</feature>
<organism evidence="3 4">
    <name type="scientific">Mycena metata</name>
    <dbReference type="NCBI Taxonomy" id="1033252"/>
    <lineage>
        <taxon>Eukaryota</taxon>
        <taxon>Fungi</taxon>
        <taxon>Dikarya</taxon>
        <taxon>Basidiomycota</taxon>
        <taxon>Agaricomycotina</taxon>
        <taxon>Agaricomycetes</taxon>
        <taxon>Agaricomycetidae</taxon>
        <taxon>Agaricales</taxon>
        <taxon>Marasmiineae</taxon>
        <taxon>Mycenaceae</taxon>
        <taxon>Mycena</taxon>
    </lineage>
</organism>
<dbReference type="Proteomes" id="UP001215598">
    <property type="component" value="Unassembled WGS sequence"/>
</dbReference>
<evidence type="ECO:0000313" key="4">
    <source>
        <dbReference type="Proteomes" id="UP001215598"/>
    </source>
</evidence>
<name>A0AAD7I3N6_9AGAR</name>
<feature type="domain" description="DUF6535" evidence="2">
    <location>
        <begin position="26"/>
        <end position="202"/>
    </location>
</feature>
<keyword evidence="1" id="KW-0812">Transmembrane</keyword>
<dbReference type="Pfam" id="PF20153">
    <property type="entry name" value="DUF6535"/>
    <property type="match status" value="1"/>
</dbReference>
<evidence type="ECO:0000259" key="2">
    <source>
        <dbReference type="Pfam" id="PF20153"/>
    </source>
</evidence>
<evidence type="ECO:0000256" key="1">
    <source>
        <dbReference type="SAM" id="Phobius"/>
    </source>
</evidence>
<keyword evidence="1" id="KW-1133">Transmembrane helix</keyword>
<keyword evidence="1" id="KW-0472">Membrane</keyword>
<sequence length="580" mass="64237">MDAEKGTAPQDTYVDPSHEAAAVKLWAVYISEAEKYDRGLVESWKSDMEGMLIFAGLFSASLTAFLIESYKSLSPDSGHMTVVLLTQISHQLAAAANGTSFTVSPCASFTPPPTSLVCNVLWFISLGLSLTCALIATLLEQWARDFLHKADIRSAPVIRARLFSYLYYGIRRFGMHTVVDIVPLLLHVSLLLFFGGLVAFLIPINTAVTAVAGILLAIMLTVYSLLTLLPLVDLDCPYRTPLSSALWRIIQKLPRVLPHRNRTSKAGHLAEAETMVEAMFRNATAPSAERSNRDRQSIIWTVKSLADDAELEPFLEAIPDVLWGPNGRRYVYDDTIRELIDHPDVRLLKRIQGLTNTCTSGLLSSEVRQRRSITCYKAIWSIGMLSTSVSSSDQVFPTPTPYNIHPEQDQDPDVLHYAVSAAAVSRFGTFCAAQGLLQKALQCLALCKLAIAEGQTPDISPVLDCLQSLESYSIFLRHNQPKDSQAYFSFSAMIERLLEEINHLSLTVPFEIFIEYLGQAARLNSPPHQFRATRALICPPQGPLSPTLLRDLEATLNIIVAEQLPRVNTAMDTDVSWLDD</sequence>
<comment type="caution">
    <text evidence="3">The sequence shown here is derived from an EMBL/GenBank/DDBJ whole genome shotgun (WGS) entry which is preliminary data.</text>
</comment>
<dbReference type="InterPro" id="IPR045338">
    <property type="entry name" value="DUF6535"/>
</dbReference>
<feature type="non-terminal residue" evidence="3">
    <location>
        <position position="1"/>
    </location>
</feature>